<dbReference type="HOGENOM" id="CLU_019886_0_0_11"/>
<dbReference type="InterPro" id="IPR027417">
    <property type="entry name" value="P-loop_NTPase"/>
</dbReference>
<dbReference type="RefSeq" id="WP_013770546.1">
    <property type="nucleotide sequence ID" value="NC_015514.1"/>
</dbReference>
<evidence type="ECO:0000313" key="3">
    <source>
        <dbReference type="EMBL" id="AEE45520.1"/>
    </source>
</evidence>
<feature type="compositionally biased region" description="Gly residues" evidence="1">
    <location>
        <begin position="631"/>
        <end position="652"/>
    </location>
</feature>
<proteinExistence type="predicted"/>
<organism evidence="3 4">
    <name type="scientific">Cellulomonas fimi (strain ATCC 484 / DSM 20113 / JCM 1341 / CCUG 24087 / LMG 16345 / NBRC 15513 / NCIMB 8980 / NCTC 7547 / NRS-133)</name>
    <dbReference type="NCBI Taxonomy" id="590998"/>
    <lineage>
        <taxon>Bacteria</taxon>
        <taxon>Bacillati</taxon>
        <taxon>Actinomycetota</taxon>
        <taxon>Actinomycetes</taxon>
        <taxon>Micrococcales</taxon>
        <taxon>Cellulomonadaceae</taxon>
        <taxon>Cellulomonas</taxon>
    </lineage>
</organism>
<dbReference type="GO" id="GO:0043024">
    <property type="term" value="F:ribosomal small subunit binding"/>
    <property type="evidence" value="ECO:0007669"/>
    <property type="project" value="TreeGrafter"/>
</dbReference>
<dbReference type="STRING" id="590998.Celf_1385"/>
<dbReference type="AlphaFoldDB" id="F4H5S0"/>
<dbReference type="InterPro" id="IPR045063">
    <property type="entry name" value="Dynamin_N"/>
</dbReference>
<dbReference type="CDD" id="cd00882">
    <property type="entry name" value="Ras_like_GTPase"/>
    <property type="match status" value="1"/>
</dbReference>
<dbReference type="EMBL" id="CP002666">
    <property type="protein sequence ID" value="AEE45520.1"/>
    <property type="molecule type" value="Genomic_DNA"/>
</dbReference>
<feature type="region of interest" description="Disordered" evidence="1">
    <location>
        <begin position="624"/>
        <end position="715"/>
    </location>
</feature>
<name>F4H5S0_CELFA</name>
<feature type="region of interest" description="Disordered" evidence="1">
    <location>
        <begin position="125"/>
        <end position="186"/>
    </location>
</feature>
<accession>F4H5S0</accession>
<dbReference type="InterPro" id="IPR005662">
    <property type="entry name" value="GTPase_Era-like"/>
</dbReference>
<dbReference type="KEGG" id="cfi:Celf_1385"/>
<dbReference type="GO" id="GO:0000028">
    <property type="term" value="P:ribosomal small subunit assembly"/>
    <property type="evidence" value="ECO:0007669"/>
    <property type="project" value="TreeGrafter"/>
</dbReference>
<dbReference type="Proteomes" id="UP000008460">
    <property type="component" value="Chromosome"/>
</dbReference>
<dbReference type="Pfam" id="PF00350">
    <property type="entry name" value="Dynamin_N"/>
    <property type="match status" value="1"/>
</dbReference>
<sequence length="715" mass="73465">MSTSDAPRLVDAIVDLRQALDAVALPLATPSAAPAALERRRLLDQLDDHLLPRLRDPDAATLVVVGGSTGAGKSTLLNSLLGEHVSTPGVLRPTTRSPVLVHHPDDAADVDPARVLPGLARVREHDIGAAPGGPGQDAAPVDLRDGPPDERPGQKDGDGGIAPDAAATRPEPGSTRHGRDAGAATHGRVLRTVASPRMPRGLALVDAPDVDSVEEANRDLAAQLLRAADAWLFVTTAARYADAVPWELLAEAQRRRTHLALVLDRVDVGTERAVADDLARMLADRGLAGTPVLVVREVALEDGLLPEPDVAPVADWLTALALDPAERARAVEATRDGAVLDVTVRSQDVARAADDQREAADRLRAAVTAAYAAARTRVAEQTSDGTMLRGEVLARWQDVVGTGEWFRRLEEGVSKARDRIVEAMTGRRAADPGLAQAVGHGVTALVVDAAEDAAARAHADWHHDPAGSGLLGGLALSRASADLRVRAEEQVRAWQGDVLELVRGEGSGRRATARALSFGVNGLGAALMVAVFASTGGLTGAEVGIVGGTALLAQRLLEAVFGDEAVRRLTRTAHERLDARVGALLDVEAARFGAVLEPLAARVVDGGALRSRAALVESAARAAATAPAGGTAPGGAAPAGGDAGEGASGVAGSGRPPQAPHDAAAGPGLRGAGASGRPRGSTSEDAAHGRHAAEDAGTAGGLRGWWARVRRGGRA</sequence>
<dbReference type="GO" id="GO:0019843">
    <property type="term" value="F:rRNA binding"/>
    <property type="evidence" value="ECO:0007669"/>
    <property type="project" value="TreeGrafter"/>
</dbReference>
<dbReference type="eggNOG" id="COG0699">
    <property type="taxonomic scope" value="Bacteria"/>
</dbReference>
<dbReference type="PANTHER" id="PTHR42698">
    <property type="entry name" value="GTPASE ERA"/>
    <property type="match status" value="1"/>
</dbReference>
<reference evidence="3 4" key="1">
    <citation type="submission" date="2011-04" db="EMBL/GenBank/DDBJ databases">
        <title>Complete sequence of Cellulomonas fimi ATCC 484.</title>
        <authorList>
            <consortium name="US DOE Joint Genome Institute"/>
            <person name="Lucas S."/>
            <person name="Han J."/>
            <person name="Lapidus A."/>
            <person name="Cheng J.-F."/>
            <person name="Goodwin L."/>
            <person name="Pitluck S."/>
            <person name="Peters L."/>
            <person name="Chertkov O."/>
            <person name="Detter J.C."/>
            <person name="Han C."/>
            <person name="Tapia R."/>
            <person name="Land M."/>
            <person name="Hauser L."/>
            <person name="Kyrpides N."/>
            <person name="Ivanova N."/>
            <person name="Ovchinnikova G."/>
            <person name="Pagani I."/>
            <person name="Mead D."/>
            <person name="Brumm P."/>
            <person name="Woyke T."/>
        </authorList>
    </citation>
    <scope>NUCLEOTIDE SEQUENCE [LARGE SCALE GENOMIC DNA]</scope>
    <source>
        <strain evidence="4">ATCC 484 / DSM 20113 / JCM 1341 / NBRC 15513 / NCIMB 8980 / NCTC 7547</strain>
    </source>
</reference>
<feature type="domain" description="Dynamin N-terminal" evidence="2">
    <location>
        <begin position="63"/>
        <end position="255"/>
    </location>
</feature>
<keyword evidence="4" id="KW-1185">Reference proteome</keyword>
<dbReference type="GO" id="GO:0005829">
    <property type="term" value="C:cytosol"/>
    <property type="evidence" value="ECO:0007669"/>
    <property type="project" value="TreeGrafter"/>
</dbReference>
<feature type="compositionally biased region" description="Basic and acidic residues" evidence="1">
    <location>
        <begin position="142"/>
        <end position="158"/>
    </location>
</feature>
<evidence type="ECO:0000259" key="2">
    <source>
        <dbReference type="Pfam" id="PF00350"/>
    </source>
</evidence>
<dbReference type="SUPFAM" id="SSF52540">
    <property type="entry name" value="P-loop containing nucleoside triphosphate hydrolases"/>
    <property type="match status" value="1"/>
</dbReference>
<feature type="compositionally biased region" description="Basic and acidic residues" evidence="1">
    <location>
        <begin position="685"/>
        <end position="694"/>
    </location>
</feature>
<protein>
    <submittedName>
        <fullName evidence="3">Putative ABC transporter</fullName>
    </submittedName>
</protein>
<gene>
    <name evidence="3" type="ordered locus">Celf_1385</name>
</gene>
<dbReference type="PANTHER" id="PTHR42698:SF1">
    <property type="entry name" value="GTPASE ERA, MITOCHONDRIAL"/>
    <property type="match status" value="1"/>
</dbReference>
<evidence type="ECO:0000256" key="1">
    <source>
        <dbReference type="SAM" id="MobiDB-lite"/>
    </source>
</evidence>
<evidence type="ECO:0000313" key="4">
    <source>
        <dbReference type="Proteomes" id="UP000008460"/>
    </source>
</evidence>
<dbReference type="Gene3D" id="3.40.50.300">
    <property type="entry name" value="P-loop containing nucleotide triphosphate hydrolases"/>
    <property type="match status" value="1"/>
</dbReference>
<dbReference type="GO" id="GO:0005525">
    <property type="term" value="F:GTP binding"/>
    <property type="evidence" value="ECO:0007669"/>
    <property type="project" value="InterPro"/>
</dbReference>